<dbReference type="PROSITE" id="PS51257">
    <property type="entry name" value="PROKAR_LIPOPROTEIN"/>
    <property type="match status" value="1"/>
</dbReference>
<accession>A0ABT1MAB5</accession>
<sequence>MRTVAALSAVTIAMVTAFGVSGCGSDQPPAPTPSDLIHAMTPSTSAPAAAPLPPPEALTGVLARLADTSIPPEQKLALVQYATPDDQAPLGNFGQALADGGFRDPTIEATDLTWSATPGNVEATVRIAPAADPARTFTFPMEFSPLRDGWQLTRTTADQLLVLGSAPPPTPPG</sequence>
<dbReference type="EMBL" id="JANDBD010000014">
    <property type="protein sequence ID" value="MCP9276073.1"/>
    <property type="molecule type" value="Genomic_DNA"/>
</dbReference>
<keyword evidence="1 4" id="KW-0732">Signal</keyword>
<feature type="region of interest" description="Disordered" evidence="3">
    <location>
        <begin position="24"/>
        <end position="51"/>
    </location>
</feature>
<comment type="caution">
    <text evidence="6">The sequence shown here is derived from an EMBL/GenBank/DDBJ whole genome shotgun (WGS) entry which is preliminary data.</text>
</comment>
<reference evidence="6 7" key="1">
    <citation type="submission" date="2022-06" db="EMBL/GenBank/DDBJ databases">
        <title>Mycolicibacterium sp. CAU 1645 isolated from seawater.</title>
        <authorList>
            <person name="Kim W."/>
        </authorList>
    </citation>
    <scope>NUCLEOTIDE SEQUENCE [LARGE SCALE GENOMIC DNA]</scope>
    <source>
        <strain evidence="6 7">CAU 1645</strain>
    </source>
</reference>
<dbReference type="Pfam" id="PF26580">
    <property type="entry name" value="Mtb12_C"/>
    <property type="match status" value="1"/>
</dbReference>
<feature type="domain" description="Low molecular weight antigen MTB12-like C-terminal" evidence="5">
    <location>
        <begin position="51"/>
        <end position="167"/>
    </location>
</feature>
<evidence type="ECO:0000313" key="7">
    <source>
        <dbReference type="Proteomes" id="UP001651690"/>
    </source>
</evidence>
<dbReference type="Proteomes" id="UP001651690">
    <property type="component" value="Unassembled WGS sequence"/>
</dbReference>
<proteinExistence type="inferred from homology"/>
<dbReference type="RefSeq" id="WP_255063924.1">
    <property type="nucleotide sequence ID" value="NZ_JANDBD010000014.1"/>
</dbReference>
<feature type="chain" id="PRO_5046743027" description="Low molecular weight antigen MTB12-like C-terminal domain-containing protein" evidence="4">
    <location>
        <begin position="23"/>
        <end position="173"/>
    </location>
</feature>
<keyword evidence="7" id="KW-1185">Reference proteome</keyword>
<evidence type="ECO:0000256" key="2">
    <source>
        <dbReference type="ARBA" id="ARBA00093774"/>
    </source>
</evidence>
<evidence type="ECO:0000256" key="4">
    <source>
        <dbReference type="SAM" id="SignalP"/>
    </source>
</evidence>
<protein>
    <recommendedName>
        <fullName evidence="5">Low molecular weight antigen MTB12-like C-terminal domain-containing protein</fullName>
    </recommendedName>
</protein>
<comment type="similarity">
    <text evidence="2">Belongs to the MTB12 family.</text>
</comment>
<evidence type="ECO:0000313" key="6">
    <source>
        <dbReference type="EMBL" id="MCP9276073.1"/>
    </source>
</evidence>
<feature type="signal peptide" evidence="4">
    <location>
        <begin position="1"/>
        <end position="22"/>
    </location>
</feature>
<evidence type="ECO:0000256" key="1">
    <source>
        <dbReference type="ARBA" id="ARBA00022729"/>
    </source>
</evidence>
<gene>
    <name evidence="6" type="ORF">NM203_28195</name>
</gene>
<evidence type="ECO:0000259" key="5">
    <source>
        <dbReference type="Pfam" id="PF26580"/>
    </source>
</evidence>
<name>A0ABT1MAB5_9MYCO</name>
<feature type="compositionally biased region" description="Low complexity" evidence="3">
    <location>
        <begin position="39"/>
        <end position="49"/>
    </location>
</feature>
<dbReference type="InterPro" id="IPR058644">
    <property type="entry name" value="Mtb12-like_C"/>
</dbReference>
<evidence type="ECO:0000256" key="3">
    <source>
        <dbReference type="SAM" id="MobiDB-lite"/>
    </source>
</evidence>
<organism evidence="6 7">
    <name type="scientific">Mycolicibacterium arenosum</name>
    <dbReference type="NCBI Taxonomy" id="2952157"/>
    <lineage>
        <taxon>Bacteria</taxon>
        <taxon>Bacillati</taxon>
        <taxon>Actinomycetota</taxon>
        <taxon>Actinomycetes</taxon>
        <taxon>Mycobacteriales</taxon>
        <taxon>Mycobacteriaceae</taxon>
        <taxon>Mycolicibacterium</taxon>
    </lineage>
</organism>